<dbReference type="Gene3D" id="1.20.120.530">
    <property type="entry name" value="GntR ligand-binding domain-like"/>
    <property type="match status" value="1"/>
</dbReference>
<evidence type="ECO:0000256" key="2">
    <source>
        <dbReference type="ARBA" id="ARBA00023125"/>
    </source>
</evidence>
<dbReference type="SMART" id="SM00345">
    <property type="entry name" value="HTH_GNTR"/>
    <property type="match status" value="1"/>
</dbReference>
<accession>A0A645AGJ3</accession>
<dbReference type="InterPro" id="IPR036388">
    <property type="entry name" value="WH-like_DNA-bd_sf"/>
</dbReference>
<feature type="domain" description="HTH gntR-type" evidence="4">
    <location>
        <begin position="6"/>
        <end position="73"/>
    </location>
</feature>
<dbReference type="PANTHER" id="PTHR43537">
    <property type="entry name" value="TRANSCRIPTIONAL REGULATOR, GNTR FAMILY"/>
    <property type="match status" value="1"/>
</dbReference>
<dbReference type="AlphaFoldDB" id="A0A645AGJ3"/>
<dbReference type="Pfam" id="PF07729">
    <property type="entry name" value="FCD"/>
    <property type="match status" value="1"/>
</dbReference>
<dbReference type="GO" id="GO:0003700">
    <property type="term" value="F:DNA-binding transcription factor activity"/>
    <property type="evidence" value="ECO:0007669"/>
    <property type="project" value="InterPro"/>
</dbReference>
<sequence>MALQKISLVEQARTELLRRIVTGLLPAGTRLTEESLCAEFAISRTPVRDALSRLETDGLIERLPTRGYQVCLLDLAAIDELLVCRMKIELMILRENYAGLAIAGLRELRAELAAADPDAADALETARTVDDRLHRLVGDAADNRFLREFHARLLCRRLPYRDFRNSPGALSPAELRRERLALLDALLSGDSERACRALAEHLEAGRRDVLAAMRQIPQ</sequence>
<keyword evidence="1" id="KW-0805">Transcription regulation</keyword>
<dbReference type="SMART" id="SM00895">
    <property type="entry name" value="FCD"/>
    <property type="match status" value="1"/>
</dbReference>
<dbReference type="PANTHER" id="PTHR43537:SF51">
    <property type="entry name" value="HTH-TYPE TRANSCRIPTIONAL REGULATOR LGOR-RELATED"/>
    <property type="match status" value="1"/>
</dbReference>
<gene>
    <name evidence="5" type="primary">rspR_32</name>
    <name evidence="5" type="ORF">SDC9_98159</name>
</gene>
<organism evidence="5">
    <name type="scientific">bioreactor metagenome</name>
    <dbReference type="NCBI Taxonomy" id="1076179"/>
    <lineage>
        <taxon>unclassified sequences</taxon>
        <taxon>metagenomes</taxon>
        <taxon>ecological metagenomes</taxon>
    </lineage>
</organism>
<proteinExistence type="predicted"/>
<dbReference type="InterPro" id="IPR011711">
    <property type="entry name" value="GntR_C"/>
</dbReference>
<dbReference type="Gene3D" id="1.10.10.10">
    <property type="entry name" value="Winged helix-like DNA-binding domain superfamily/Winged helix DNA-binding domain"/>
    <property type="match status" value="1"/>
</dbReference>
<dbReference type="InterPro" id="IPR036390">
    <property type="entry name" value="WH_DNA-bd_sf"/>
</dbReference>
<evidence type="ECO:0000259" key="4">
    <source>
        <dbReference type="PROSITE" id="PS50949"/>
    </source>
</evidence>
<comment type="caution">
    <text evidence="5">The sequence shown here is derived from an EMBL/GenBank/DDBJ whole genome shotgun (WGS) entry which is preliminary data.</text>
</comment>
<evidence type="ECO:0000256" key="3">
    <source>
        <dbReference type="ARBA" id="ARBA00023163"/>
    </source>
</evidence>
<dbReference type="PRINTS" id="PR00035">
    <property type="entry name" value="HTHGNTR"/>
</dbReference>
<evidence type="ECO:0000313" key="5">
    <source>
        <dbReference type="EMBL" id="MPM51411.1"/>
    </source>
</evidence>
<dbReference type="EMBL" id="VSSQ01013402">
    <property type="protein sequence ID" value="MPM51411.1"/>
    <property type="molecule type" value="Genomic_DNA"/>
</dbReference>
<dbReference type="InterPro" id="IPR008920">
    <property type="entry name" value="TF_FadR/GntR_C"/>
</dbReference>
<keyword evidence="3" id="KW-0804">Transcription</keyword>
<dbReference type="CDD" id="cd07377">
    <property type="entry name" value="WHTH_GntR"/>
    <property type="match status" value="1"/>
</dbReference>
<dbReference type="SUPFAM" id="SSF46785">
    <property type="entry name" value="Winged helix' DNA-binding domain"/>
    <property type="match status" value="1"/>
</dbReference>
<dbReference type="GO" id="GO:0003677">
    <property type="term" value="F:DNA binding"/>
    <property type="evidence" value="ECO:0007669"/>
    <property type="project" value="UniProtKB-KW"/>
</dbReference>
<evidence type="ECO:0000256" key="1">
    <source>
        <dbReference type="ARBA" id="ARBA00023015"/>
    </source>
</evidence>
<name>A0A645AGJ3_9ZZZZ</name>
<dbReference type="PROSITE" id="PS50949">
    <property type="entry name" value="HTH_GNTR"/>
    <property type="match status" value="1"/>
</dbReference>
<dbReference type="SUPFAM" id="SSF48008">
    <property type="entry name" value="GntR ligand-binding domain-like"/>
    <property type="match status" value="1"/>
</dbReference>
<protein>
    <submittedName>
        <fullName evidence="5">HTH-type transcriptional repressor RspR</fullName>
    </submittedName>
</protein>
<dbReference type="Pfam" id="PF00392">
    <property type="entry name" value="GntR"/>
    <property type="match status" value="1"/>
</dbReference>
<reference evidence="5" key="1">
    <citation type="submission" date="2019-08" db="EMBL/GenBank/DDBJ databases">
        <authorList>
            <person name="Kucharzyk K."/>
            <person name="Murdoch R.W."/>
            <person name="Higgins S."/>
            <person name="Loffler F."/>
        </authorList>
    </citation>
    <scope>NUCLEOTIDE SEQUENCE</scope>
</reference>
<dbReference type="InterPro" id="IPR000524">
    <property type="entry name" value="Tscrpt_reg_HTH_GntR"/>
</dbReference>
<keyword evidence="2" id="KW-0238">DNA-binding</keyword>